<dbReference type="Proteomes" id="UP001165962">
    <property type="component" value="Unassembled WGS sequence"/>
</dbReference>
<protein>
    <submittedName>
        <fullName evidence="2">Uncharacterized protein</fullName>
    </submittedName>
</protein>
<accession>A0ABX0J4Y2</accession>
<proteinExistence type="predicted"/>
<comment type="caution">
    <text evidence="2">The sequence shown here is derived from an EMBL/GenBank/DDBJ whole genome shotgun (WGS) entry which is preliminary data.</text>
</comment>
<feature type="coiled-coil region" evidence="1">
    <location>
        <begin position="6"/>
        <end position="33"/>
    </location>
</feature>
<name>A0ABX0J4Y2_9BACL</name>
<reference evidence="2" key="1">
    <citation type="submission" date="2020-03" db="EMBL/GenBank/DDBJ databases">
        <title>Draft sequencing of Paenibacilllus sp. S3N08.</title>
        <authorList>
            <person name="Kim D.-U."/>
        </authorList>
    </citation>
    <scope>NUCLEOTIDE SEQUENCE</scope>
    <source>
        <strain evidence="2">S3N08</strain>
    </source>
</reference>
<dbReference type="EMBL" id="JAAOIW010000005">
    <property type="protein sequence ID" value="NHN31187.1"/>
    <property type="molecule type" value="Genomic_DNA"/>
</dbReference>
<evidence type="ECO:0000256" key="1">
    <source>
        <dbReference type="SAM" id="Coils"/>
    </source>
</evidence>
<gene>
    <name evidence="2" type="ORF">G9U52_15210</name>
</gene>
<keyword evidence="3" id="KW-1185">Reference proteome</keyword>
<organism evidence="2 3">
    <name type="scientific">Paenibacillus agricola</name>
    <dbReference type="NCBI Taxonomy" id="2716264"/>
    <lineage>
        <taxon>Bacteria</taxon>
        <taxon>Bacillati</taxon>
        <taxon>Bacillota</taxon>
        <taxon>Bacilli</taxon>
        <taxon>Bacillales</taxon>
        <taxon>Paenibacillaceae</taxon>
        <taxon>Paenibacillus</taxon>
    </lineage>
</organism>
<dbReference type="RefSeq" id="WP_166150985.1">
    <property type="nucleotide sequence ID" value="NZ_JAAOIW010000005.1"/>
</dbReference>
<keyword evidence="1" id="KW-0175">Coiled coil</keyword>
<evidence type="ECO:0000313" key="2">
    <source>
        <dbReference type="EMBL" id="NHN31187.1"/>
    </source>
</evidence>
<sequence length="110" mass="12805">MTTLTKSELLAKKADLETELTEINAKLTHIERMEKPWEAVVEAYSGTFSTFWKTEEAARKKMDEYHGKMRYLNGLVYGVRLVNYYADGSKEIVDERAKTSYYRPKMLAQP</sequence>
<evidence type="ECO:0000313" key="3">
    <source>
        <dbReference type="Proteomes" id="UP001165962"/>
    </source>
</evidence>